<comment type="similarity">
    <text evidence="1">Belongs to the UPF0065 (bug) family.</text>
</comment>
<dbReference type="Pfam" id="PF03401">
    <property type="entry name" value="TctC"/>
    <property type="match status" value="1"/>
</dbReference>
<dbReference type="OrthoDB" id="8627641at2"/>
<dbReference type="EMBL" id="RCZI01000009">
    <property type="protein sequence ID" value="TPG23570.1"/>
    <property type="molecule type" value="Genomic_DNA"/>
</dbReference>
<organism evidence="3 4">
    <name type="scientific">Variovorax guangxiensis</name>
    <dbReference type="NCBI Taxonomy" id="1775474"/>
    <lineage>
        <taxon>Bacteria</taxon>
        <taxon>Pseudomonadati</taxon>
        <taxon>Pseudomonadota</taxon>
        <taxon>Betaproteobacteria</taxon>
        <taxon>Burkholderiales</taxon>
        <taxon>Comamonadaceae</taxon>
        <taxon>Variovorax</taxon>
    </lineage>
</organism>
<dbReference type="RefSeq" id="WP_140845085.1">
    <property type="nucleotide sequence ID" value="NZ_RCZI01000009.1"/>
</dbReference>
<evidence type="ECO:0000256" key="2">
    <source>
        <dbReference type="SAM" id="SignalP"/>
    </source>
</evidence>
<dbReference type="PIRSF" id="PIRSF017082">
    <property type="entry name" value="YflP"/>
    <property type="match status" value="1"/>
</dbReference>
<dbReference type="Proteomes" id="UP000319212">
    <property type="component" value="Unassembled WGS sequence"/>
</dbReference>
<reference evidence="3 4" key="1">
    <citation type="journal article" date="2019" name="Environ. Microbiol.">
        <title>Species interactions and distinct microbial communities in high Arctic permafrost affected cryosols are associated with the CH4 and CO2 gas fluxes.</title>
        <authorList>
            <person name="Altshuler I."/>
            <person name="Hamel J."/>
            <person name="Turney S."/>
            <person name="Magnuson E."/>
            <person name="Levesque R."/>
            <person name="Greer C."/>
            <person name="Whyte L.G."/>
        </authorList>
    </citation>
    <scope>NUCLEOTIDE SEQUENCE [LARGE SCALE GENOMIC DNA]</scope>
    <source>
        <strain evidence="3 4">S06.C</strain>
    </source>
</reference>
<gene>
    <name evidence="3" type="ORF">EAH82_20420</name>
</gene>
<evidence type="ECO:0000256" key="1">
    <source>
        <dbReference type="ARBA" id="ARBA00006987"/>
    </source>
</evidence>
<dbReference type="CDD" id="cd07012">
    <property type="entry name" value="PBP2_Bug_TTT"/>
    <property type="match status" value="1"/>
</dbReference>
<feature type="chain" id="PRO_5021260562" evidence="2">
    <location>
        <begin position="32"/>
        <end position="329"/>
    </location>
</feature>
<comment type="caution">
    <text evidence="3">The sequence shown here is derived from an EMBL/GenBank/DDBJ whole genome shotgun (WGS) entry which is preliminary data.</text>
</comment>
<dbReference type="PANTHER" id="PTHR42928:SF5">
    <property type="entry name" value="BLR1237 PROTEIN"/>
    <property type="match status" value="1"/>
</dbReference>
<dbReference type="Gene3D" id="3.40.190.10">
    <property type="entry name" value="Periplasmic binding protein-like II"/>
    <property type="match status" value="1"/>
</dbReference>
<dbReference type="InterPro" id="IPR042100">
    <property type="entry name" value="Bug_dom1"/>
</dbReference>
<protein>
    <submittedName>
        <fullName evidence="3">Tripartite tricarboxylate transporter substrate binding protein</fullName>
    </submittedName>
</protein>
<keyword evidence="2" id="KW-0732">Signal</keyword>
<sequence>MNIATLKGPRRRALVIGLGALAATCALPARAADEYPTRAIRIVVPYAPGGSTDVVARLLAEKLGHALKQPVVVENKPGANGIIGAEMVARAAPDGYTLLFPAGSVLALSPLLYKTSFDPVKSFAPISMLASWSLLLVANPNVPATTVKELVELARSGKRSTSFAAGTSGYSLMCEQLKLLVGAPDMINVPYNGSGPQAQAVIGGQADLMIDTFNSLQMIRAGKLRALGLFSDQRSPTLPDVPTMKEQGIDMSTKGYAALLAPAGTPPAVVQRLQAEVAKVATMPDVRQKFASLDYDAVGGTSEELAAAIKEDIERYRKMAKDTNFKIGQ</sequence>
<feature type="signal peptide" evidence="2">
    <location>
        <begin position="1"/>
        <end position="31"/>
    </location>
</feature>
<evidence type="ECO:0000313" key="4">
    <source>
        <dbReference type="Proteomes" id="UP000319212"/>
    </source>
</evidence>
<name>A0A502DFV5_9BURK</name>
<proteinExistence type="inferred from homology"/>
<dbReference type="Gene3D" id="3.40.190.150">
    <property type="entry name" value="Bordetella uptake gene, domain 1"/>
    <property type="match status" value="1"/>
</dbReference>
<dbReference type="InterPro" id="IPR005064">
    <property type="entry name" value="BUG"/>
</dbReference>
<accession>A0A502DFV5</accession>
<evidence type="ECO:0000313" key="3">
    <source>
        <dbReference type="EMBL" id="TPG23570.1"/>
    </source>
</evidence>
<dbReference type="PANTHER" id="PTHR42928">
    <property type="entry name" value="TRICARBOXYLATE-BINDING PROTEIN"/>
    <property type="match status" value="1"/>
</dbReference>
<dbReference type="SUPFAM" id="SSF53850">
    <property type="entry name" value="Periplasmic binding protein-like II"/>
    <property type="match status" value="1"/>
</dbReference>
<dbReference type="AlphaFoldDB" id="A0A502DFV5"/>